<feature type="domain" description="PRC-barrel" evidence="1">
    <location>
        <begin position="26"/>
        <end position="94"/>
    </location>
</feature>
<gene>
    <name evidence="2" type="ORF">SAMN05444336_10226</name>
</gene>
<dbReference type="Proteomes" id="UP000199118">
    <property type="component" value="Unassembled WGS sequence"/>
</dbReference>
<dbReference type="Gene3D" id="2.30.30.240">
    <property type="entry name" value="PRC-barrel domain"/>
    <property type="match status" value="1"/>
</dbReference>
<evidence type="ECO:0000259" key="1">
    <source>
        <dbReference type="Pfam" id="PF05239"/>
    </source>
</evidence>
<proteinExistence type="predicted"/>
<reference evidence="2 3" key="1">
    <citation type="submission" date="2016-10" db="EMBL/GenBank/DDBJ databases">
        <authorList>
            <person name="de Groot N.N."/>
        </authorList>
    </citation>
    <scope>NUCLEOTIDE SEQUENCE [LARGE SCALE GENOMIC DNA]</scope>
    <source>
        <strain evidence="2 3">DSM 17890</strain>
    </source>
</reference>
<dbReference type="PANTHER" id="PTHR36505:SF1">
    <property type="entry name" value="BLR1072 PROTEIN"/>
    <property type="match status" value="1"/>
</dbReference>
<dbReference type="Pfam" id="PF05239">
    <property type="entry name" value="PRC"/>
    <property type="match status" value="1"/>
</dbReference>
<dbReference type="EMBL" id="FNMZ01000002">
    <property type="protein sequence ID" value="SDW66086.1"/>
    <property type="molecule type" value="Genomic_DNA"/>
</dbReference>
<keyword evidence="3" id="KW-1185">Reference proteome</keyword>
<sequence>MNTILQPNLTERELAAEETVSLISSARVEDARVFGPDEEKIGHVDHLMIDKRAGTVSYAVIRFGGFLGLGEKLHPLPWAALRYDPSLDGYRVGITRGQLDGAPEASASEPRWADPDYRKGIRDHYGAMPLPPMI</sequence>
<protein>
    <submittedName>
        <fullName evidence="2">PRC-barrel domain-containing protein</fullName>
    </submittedName>
</protein>
<organism evidence="2 3">
    <name type="scientific">Albimonas donghaensis</name>
    <dbReference type="NCBI Taxonomy" id="356660"/>
    <lineage>
        <taxon>Bacteria</taxon>
        <taxon>Pseudomonadati</taxon>
        <taxon>Pseudomonadota</taxon>
        <taxon>Alphaproteobacteria</taxon>
        <taxon>Rhodobacterales</taxon>
        <taxon>Paracoccaceae</taxon>
        <taxon>Albimonas</taxon>
    </lineage>
</organism>
<dbReference type="AlphaFoldDB" id="A0A1H2VCP1"/>
<evidence type="ECO:0000313" key="3">
    <source>
        <dbReference type="Proteomes" id="UP000199118"/>
    </source>
</evidence>
<dbReference type="PANTHER" id="PTHR36505">
    <property type="entry name" value="BLR1072 PROTEIN"/>
    <property type="match status" value="1"/>
</dbReference>
<dbReference type="SUPFAM" id="SSF50346">
    <property type="entry name" value="PRC-barrel domain"/>
    <property type="match status" value="1"/>
</dbReference>
<dbReference type="InterPro" id="IPR011033">
    <property type="entry name" value="PRC_barrel-like_sf"/>
</dbReference>
<dbReference type="InterPro" id="IPR027275">
    <property type="entry name" value="PRC-brl_dom"/>
</dbReference>
<dbReference type="STRING" id="356660.SAMN05444336_10226"/>
<evidence type="ECO:0000313" key="2">
    <source>
        <dbReference type="EMBL" id="SDW66086.1"/>
    </source>
</evidence>
<dbReference type="OrthoDB" id="7274881at2"/>
<name>A0A1H2VCP1_9RHOB</name>
<accession>A0A1H2VCP1</accession>
<dbReference type="RefSeq" id="WP_092680313.1">
    <property type="nucleotide sequence ID" value="NZ_FNMZ01000002.1"/>
</dbReference>